<dbReference type="EMBL" id="JAIQCV010000009">
    <property type="protein sequence ID" value="KAH1064879.1"/>
    <property type="molecule type" value="Genomic_DNA"/>
</dbReference>
<evidence type="ECO:0008006" key="4">
    <source>
        <dbReference type="Google" id="ProtNLM"/>
    </source>
</evidence>
<name>A0A9D3V0V1_9ROSI</name>
<protein>
    <recommendedName>
        <fullName evidence="4">Transmembrane protein</fullName>
    </recommendedName>
</protein>
<keyword evidence="1" id="KW-0472">Membrane</keyword>
<reference evidence="2 3" key="1">
    <citation type="journal article" date="2021" name="Plant Biotechnol. J.">
        <title>Multi-omics assisted identification of the key and species-specific regulatory components of drought-tolerant mechanisms in Gossypium stocksii.</title>
        <authorList>
            <person name="Yu D."/>
            <person name="Ke L."/>
            <person name="Zhang D."/>
            <person name="Wu Y."/>
            <person name="Sun Y."/>
            <person name="Mei J."/>
            <person name="Sun J."/>
            <person name="Sun Y."/>
        </authorList>
    </citation>
    <scope>NUCLEOTIDE SEQUENCE [LARGE SCALE GENOMIC DNA]</scope>
    <source>
        <strain evidence="3">cv. E1</strain>
        <tissue evidence="2">Leaf</tissue>
    </source>
</reference>
<proteinExistence type="predicted"/>
<accession>A0A9D3V0V1</accession>
<dbReference type="Proteomes" id="UP000828251">
    <property type="component" value="Unassembled WGS sequence"/>
</dbReference>
<dbReference type="AlphaFoldDB" id="A0A9D3V0V1"/>
<gene>
    <name evidence="2" type="ORF">J1N35_029866</name>
</gene>
<evidence type="ECO:0000313" key="2">
    <source>
        <dbReference type="EMBL" id="KAH1064879.1"/>
    </source>
</evidence>
<comment type="caution">
    <text evidence="2">The sequence shown here is derived from an EMBL/GenBank/DDBJ whole genome shotgun (WGS) entry which is preliminary data.</text>
</comment>
<feature type="transmembrane region" description="Helical" evidence="1">
    <location>
        <begin position="56"/>
        <end position="73"/>
    </location>
</feature>
<keyword evidence="1" id="KW-0812">Transmembrane</keyword>
<organism evidence="2 3">
    <name type="scientific">Gossypium stocksii</name>
    <dbReference type="NCBI Taxonomy" id="47602"/>
    <lineage>
        <taxon>Eukaryota</taxon>
        <taxon>Viridiplantae</taxon>
        <taxon>Streptophyta</taxon>
        <taxon>Embryophyta</taxon>
        <taxon>Tracheophyta</taxon>
        <taxon>Spermatophyta</taxon>
        <taxon>Magnoliopsida</taxon>
        <taxon>eudicotyledons</taxon>
        <taxon>Gunneridae</taxon>
        <taxon>Pentapetalae</taxon>
        <taxon>rosids</taxon>
        <taxon>malvids</taxon>
        <taxon>Malvales</taxon>
        <taxon>Malvaceae</taxon>
        <taxon>Malvoideae</taxon>
        <taxon>Gossypium</taxon>
    </lineage>
</organism>
<feature type="transmembrane region" description="Helical" evidence="1">
    <location>
        <begin position="104"/>
        <end position="127"/>
    </location>
</feature>
<evidence type="ECO:0000256" key="1">
    <source>
        <dbReference type="SAM" id="Phobius"/>
    </source>
</evidence>
<keyword evidence="3" id="KW-1185">Reference proteome</keyword>
<feature type="transmembrane region" description="Helical" evidence="1">
    <location>
        <begin position="28"/>
        <end position="49"/>
    </location>
</feature>
<keyword evidence="1" id="KW-1133">Transmembrane helix</keyword>
<evidence type="ECO:0000313" key="3">
    <source>
        <dbReference type="Proteomes" id="UP000828251"/>
    </source>
</evidence>
<sequence length="173" mass="19440">MGKDLEVCLLGLVVVRSKPELLLRMECLWAALMVSMKGLLVLVLVDALLSFMGFRMNVFGLLPGIFFRLWVTIKGSGSLGNRVAYRRRIFVTSLIEGWPRPHGGIGFCLIECGICLFLFLTILLFCLQHPLCMVLSSLISHRVSALNLGGLARRTKRQQTYMGLKRRLDELNA</sequence>